<dbReference type="EMBL" id="CP071529">
    <property type="protein sequence ID" value="USQ15550.1"/>
    <property type="molecule type" value="Genomic_DNA"/>
</dbReference>
<name>A0ABY4YD71_9GAMM</name>
<dbReference type="SUPFAM" id="SSF117130">
    <property type="entry name" value="CsrA-like"/>
    <property type="match status" value="1"/>
</dbReference>
<sequence length="68" mass="7704">MEITKVAFEEKLIIIKNNQRIELVPFITQEHGNIKVGIAAPKGISVDREEIHLLKQQKLRQKEAAEAG</sequence>
<dbReference type="InterPro" id="IPR036107">
    <property type="entry name" value="CsrA_sf"/>
</dbReference>
<evidence type="ECO:0000313" key="1">
    <source>
        <dbReference type="EMBL" id="USQ15550.1"/>
    </source>
</evidence>
<dbReference type="Gene3D" id="2.60.40.4380">
    <property type="entry name" value="Translational regulator CsrA"/>
    <property type="match status" value="1"/>
</dbReference>
<reference evidence="1" key="1">
    <citation type="submission" date="2021-03" db="EMBL/GenBank/DDBJ databases">
        <title>Legionella lytica PCM 2298.</title>
        <authorList>
            <person name="Koper P."/>
        </authorList>
    </citation>
    <scope>NUCLEOTIDE SEQUENCE</scope>
    <source>
        <strain evidence="1">PCM 2298</strain>
        <plasmid evidence="1">pLlyPCM2298_2</plasmid>
    </source>
</reference>
<gene>
    <name evidence="1" type="ORF">J2N86_16135</name>
</gene>
<proteinExistence type="predicted"/>
<dbReference type="Proteomes" id="UP001057474">
    <property type="component" value="Plasmid pLlyPCM2298_2"/>
</dbReference>
<dbReference type="RefSeq" id="WP_252582789.1">
    <property type="nucleotide sequence ID" value="NZ_CP071529.1"/>
</dbReference>
<keyword evidence="2" id="KW-1185">Reference proteome</keyword>
<protein>
    <submittedName>
        <fullName evidence="1">Carbon storage regulator</fullName>
    </submittedName>
</protein>
<evidence type="ECO:0000313" key="2">
    <source>
        <dbReference type="Proteomes" id="UP001057474"/>
    </source>
</evidence>
<keyword evidence="1" id="KW-0614">Plasmid</keyword>
<geneLocation type="plasmid" evidence="1 2">
    <name>pLlyPCM2298_2</name>
</geneLocation>
<accession>A0ABY4YD71</accession>
<organism evidence="1 2">
    <name type="scientific">Legionella lytica</name>
    <dbReference type="NCBI Taxonomy" id="96232"/>
    <lineage>
        <taxon>Bacteria</taxon>
        <taxon>Pseudomonadati</taxon>
        <taxon>Pseudomonadota</taxon>
        <taxon>Gammaproteobacteria</taxon>
        <taxon>Legionellales</taxon>
        <taxon>Legionellaceae</taxon>
        <taxon>Legionella</taxon>
    </lineage>
</organism>